<keyword evidence="1" id="KW-0732">Signal</keyword>
<dbReference type="OrthoDB" id="7306102at2"/>
<reference evidence="2 3" key="1">
    <citation type="submission" date="2017-04" db="EMBL/GenBank/DDBJ databases">
        <authorList>
            <person name="Afonso C.L."/>
            <person name="Miller P.J."/>
            <person name="Scott M.A."/>
            <person name="Spackman E."/>
            <person name="Goraichik I."/>
            <person name="Dimitrov K.M."/>
            <person name="Suarez D.L."/>
            <person name="Swayne D.E."/>
        </authorList>
    </citation>
    <scope>NUCLEOTIDE SEQUENCE [LARGE SCALE GENOMIC DNA]</scope>
    <source>
        <strain evidence="2 3">DSM 23236</strain>
    </source>
</reference>
<evidence type="ECO:0000313" key="2">
    <source>
        <dbReference type="EMBL" id="SMC27516.1"/>
    </source>
</evidence>
<proteinExistence type="predicted"/>
<sequence>MSIRFILLCSLLTAPALAAAALQCPASLPQGNKANILRDASVLEGDPAQHGELLPDNNRESVWTLPEAQWRDAQQAGRGLYLVCRYRGSEQTVQLALPIGTPRCTLTAHKGKLRAACDAPRPR</sequence>
<evidence type="ECO:0000313" key="3">
    <source>
        <dbReference type="Proteomes" id="UP000192761"/>
    </source>
</evidence>
<dbReference type="Proteomes" id="UP000192761">
    <property type="component" value="Unassembled WGS sequence"/>
</dbReference>
<feature type="signal peptide" evidence="1">
    <location>
        <begin position="1"/>
        <end position="18"/>
    </location>
</feature>
<feature type="chain" id="PRO_5010739053" evidence="1">
    <location>
        <begin position="19"/>
        <end position="123"/>
    </location>
</feature>
<dbReference type="STRING" id="1121001.SAMN02745857_02892"/>
<name>A0A1W1XUE7_9NEIS</name>
<organism evidence="2 3">
    <name type="scientific">Andreprevotia lacus DSM 23236</name>
    <dbReference type="NCBI Taxonomy" id="1121001"/>
    <lineage>
        <taxon>Bacteria</taxon>
        <taxon>Pseudomonadati</taxon>
        <taxon>Pseudomonadota</taxon>
        <taxon>Betaproteobacteria</taxon>
        <taxon>Neisseriales</taxon>
        <taxon>Chitinibacteraceae</taxon>
        <taxon>Andreprevotia</taxon>
    </lineage>
</organism>
<protein>
    <submittedName>
        <fullName evidence="2">Uncharacterized protein</fullName>
    </submittedName>
</protein>
<accession>A0A1W1XUE7</accession>
<gene>
    <name evidence="2" type="ORF">SAMN02745857_02892</name>
</gene>
<keyword evidence="3" id="KW-1185">Reference proteome</keyword>
<dbReference type="EMBL" id="FWXD01000017">
    <property type="protein sequence ID" value="SMC27516.1"/>
    <property type="molecule type" value="Genomic_DNA"/>
</dbReference>
<dbReference type="AlphaFoldDB" id="A0A1W1XUE7"/>
<dbReference type="RefSeq" id="WP_139798858.1">
    <property type="nucleotide sequence ID" value="NZ_FWXD01000017.1"/>
</dbReference>
<evidence type="ECO:0000256" key="1">
    <source>
        <dbReference type="SAM" id="SignalP"/>
    </source>
</evidence>
<dbReference type="NCBIfam" id="NF042415">
    <property type="entry name" value="STY0301_fam"/>
    <property type="match status" value="1"/>
</dbReference>
<dbReference type="InterPro" id="IPR049973">
    <property type="entry name" value="STY0301-like"/>
</dbReference>